<dbReference type="GO" id="GO:0005634">
    <property type="term" value="C:nucleus"/>
    <property type="evidence" value="ECO:0007669"/>
    <property type="project" value="UniProtKB-SubCell"/>
</dbReference>
<dbReference type="Proteomes" id="UP000008144">
    <property type="component" value="Chromosome 13"/>
</dbReference>
<dbReference type="SUPFAM" id="SSF50978">
    <property type="entry name" value="WD40 repeat-like"/>
    <property type="match status" value="3"/>
</dbReference>
<keyword evidence="6" id="KW-0963">Cytoplasm</keyword>
<evidence type="ECO:0000256" key="1">
    <source>
        <dbReference type="ARBA" id="ARBA00004123"/>
    </source>
</evidence>
<dbReference type="FunCoup" id="F6Q9C5">
    <property type="interactions" value="568"/>
</dbReference>
<keyword evidence="7 11" id="KW-0853">WD repeat</keyword>
<dbReference type="UniPathway" id="UPA00988"/>
<feature type="repeat" description="WD" evidence="11">
    <location>
        <begin position="602"/>
        <end position="629"/>
    </location>
</feature>
<dbReference type="GO" id="GO:0005737">
    <property type="term" value="C:cytoplasm"/>
    <property type="evidence" value="ECO:0007669"/>
    <property type="project" value="UniProtKB-SubCell"/>
</dbReference>
<evidence type="ECO:0000256" key="8">
    <source>
        <dbReference type="ARBA" id="ARBA00022694"/>
    </source>
</evidence>
<dbReference type="InParanoid" id="F6Q9C5"/>
<dbReference type="SMART" id="SM00320">
    <property type="entry name" value="WD40"/>
    <property type="match status" value="11"/>
</dbReference>
<keyword evidence="9" id="KW-0677">Repeat</keyword>
<reference evidence="12" key="3">
    <citation type="submission" date="2025-08" db="UniProtKB">
        <authorList>
            <consortium name="Ensembl"/>
        </authorList>
    </citation>
    <scope>IDENTIFICATION</scope>
</reference>
<dbReference type="PANTHER" id="PTHR44111">
    <property type="entry name" value="ELONGATOR COMPLEX PROTEIN 2"/>
    <property type="match status" value="1"/>
</dbReference>
<keyword evidence="10" id="KW-0539">Nucleus</keyword>
<dbReference type="GeneTree" id="ENSGT00390000000916"/>
<dbReference type="FunFam" id="2.130.10.10:FF:003517">
    <property type="entry name" value="Uncharacterized protein"/>
    <property type="match status" value="1"/>
</dbReference>
<evidence type="ECO:0000256" key="10">
    <source>
        <dbReference type="ARBA" id="ARBA00023242"/>
    </source>
</evidence>
<evidence type="ECO:0000256" key="2">
    <source>
        <dbReference type="ARBA" id="ARBA00004496"/>
    </source>
</evidence>
<dbReference type="InterPro" id="IPR036322">
    <property type="entry name" value="WD40_repeat_dom_sf"/>
</dbReference>
<dbReference type="InterPro" id="IPR037289">
    <property type="entry name" value="Elp2"/>
</dbReference>
<dbReference type="Ensembl" id="ENSCINT00000018483.4">
    <property type="protein sequence ID" value="ENSCINP00000018483.4"/>
    <property type="gene ID" value="ENSCING00000009103.4"/>
</dbReference>
<dbReference type="PANTHER" id="PTHR44111:SF1">
    <property type="entry name" value="ELONGATOR COMPLEX PROTEIN 2"/>
    <property type="match status" value="1"/>
</dbReference>
<reference evidence="13" key="1">
    <citation type="journal article" date="2002" name="Science">
        <title>The draft genome of Ciona intestinalis: insights into chordate and vertebrate origins.</title>
        <authorList>
            <person name="Dehal P."/>
            <person name="Satou Y."/>
            <person name="Campbell R.K."/>
            <person name="Chapman J."/>
            <person name="Degnan B."/>
            <person name="De Tomaso A."/>
            <person name="Davidson B."/>
            <person name="Di Gregorio A."/>
            <person name="Gelpke M."/>
            <person name="Goodstein D.M."/>
            <person name="Harafuji N."/>
            <person name="Hastings K.E."/>
            <person name="Ho I."/>
            <person name="Hotta K."/>
            <person name="Huang W."/>
            <person name="Kawashima T."/>
            <person name="Lemaire P."/>
            <person name="Martinez D."/>
            <person name="Meinertzhagen I.A."/>
            <person name="Necula S."/>
            <person name="Nonaka M."/>
            <person name="Putnam N."/>
            <person name="Rash S."/>
            <person name="Saiga H."/>
            <person name="Satake M."/>
            <person name="Terry A."/>
            <person name="Yamada L."/>
            <person name="Wang H.G."/>
            <person name="Awazu S."/>
            <person name="Azumi K."/>
            <person name="Boore J."/>
            <person name="Branno M."/>
            <person name="Chin-Bow S."/>
            <person name="DeSantis R."/>
            <person name="Doyle S."/>
            <person name="Francino P."/>
            <person name="Keys D.N."/>
            <person name="Haga S."/>
            <person name="Hayashi H."/>
            <person name="Hino K."/>
            <person name="Imai K.S."/>
            <person name="Inaba K."/>
            <person name="Kano S."/>
            <person name="Kobayashi K."/>
            <person name="Kobayashi M."/>
            <person name="Lee B.I."/>
            <person name="Makabe K.W."/>
            <person name="Manohar C."/>
            <person name="Matassi G."/>
            <person name="Medina M."/>
            <person name="Mochizuki Y."/>
            <person name="Mount S."/>
            <person name="Morishita T."/>
            <person name="Miura S."/>
            <person name="Nakayama A."/>
            <person name="Nishizaka S."/>
            <person name="Nomoto H."/>
            <person name="Ohta F."/>
            <person name="Oishi K."/>
            <person name="Rigoutsos I."/>
            <person name="Sano M."/>
            <person name="Sasaki A."/>
            <person name="Sasakura Y."/>
            <person name="Shoguchi E."/>
            <person name="Shin-i T."/>
            <person name="Spagnuolo A."/>
            <person name="Stainier D."/>
            <person name="Suzuki M.M."/>
            <person name="Tassy O."/>
            <person name="Takatori N."/>
            <person name="Tokuoka M."/>
            <person name="Yagi K."/>
            <person name="Yoshizaki F."/>
            <person name="Wada S."/>
            <person name="Zhang C."/>
            <person name="Hyatt P.D."/>
            <person name="Larimer F."/>
            <person name="Detter C."/>
            <person name="Doggett N."/>
            <person name="Glavina T."/>
            <person name="Hawkins T."/>
            <person name="Richardson P."/>
            <person name="Lucas S."/>
            <person name="Kohara Y."/>
            <person name="Levine M."/>
            <person name="Satoh N."/>
            <person name="Rokhsar D.S."/>
        </authorList>
    </citation>
    <scope>NUCLEOTIDE SEQUENCE [LARGE SCALE GENOMIC DNA]</scope>
</reference>
<dbReference type="GO" id="GO:0033588">
    <property type="term" value="C:elongator holoenzyme complex"/>
    <property type="evidence" value="ECO:0000318"/>
    <property type="project" value="GO_Central"/>
</dbReference>
<keyword evidence="13" id="KW-1185">Reference proteome</keyword>
<dbReference type="PROSITE" id="PS50082">
    <property type="entry name" value="WD_REPEATS_2"/>
    <property type="match status" value="4"/>
</dbReference>
<dbReference type="EMBL" id="EAAA01001134">
    <property type="status" value="NOT_ANNOTATED_CDS"/>
    <property type="molecule type" value="Genomic_DNA"/>
</dbReference>
<dbReference type="InterPro" id="IPR015943">
    <property type="entry name" value="WD40/YVTN_repeat-like_dom_sf"/>
</dbReference>
<evidence type="ECO:0000313" key="13">
    <source>
        <dbReference type="Proteomes" id="UP000008144"/>
    </source>
</evidence>
<comment type="subcellular location">
    <subcellularLocation>
        <location evidence="2">Cytoplasm</location>
    </subcellularLocation>
    <subcellularLocation>
        <location evidence="1">Nucleus</location>
    </subcellularLocation>
</comment>
<dbReference type="OMA" id="ENFRHIS"/>
<dbReference type="Gene3D" id="2.130.10.10">
    <property type="entry name" value="YVTN repeat-like/Quinoprotein amine dehydrogenase"/>
    <property type="match status" value="5"/>
</dbReference>
<feature type="repeat" description="WD" evidence="11">
    <location>
        <begin position="653"/>
        <end position="686"/>
    </location>
</feature>
<comment type="similarity">
    <text evidence="4">Belongs to the WD repeat ELP2 family.</text>
</comment>
<dbReference type="InterPro" id="IPR001680">
    <property type="entry name" value="WD40_rpt"/>
</dbReference>
<comment type="pathway">
    <text evidence="3">tRNA modification; 5-methoxycarbonylmethyl-2-thiouridine-tRNA biosynthesis.</text>
</comment>
<dbReference type="STRING" id="7719.ENSCINP00000018483"/>
<sequence length="762" mass="85298">IMKCNVNLEHVALCCNKNPHCLDHGPDDVIAFGSSNSVVIYEPVKYKDGIPVTAHVVSTLNHHRGPVGCVKWIRRFSDDGILKTPFLLSGSVDKTITCWKIGIENGKFDKSEEILAELKGHSGTITAMDGIVVGNRNLISSAGADSCVKIWFHSDNITMVDCVQTIDFNNGFVHGLSMHMIPNTKVPMLALACDDFKIHIYNLNGDILELEKVEFKLTVCLSGHEDWVRDVDFLSSSGDLILSSCSQDGFVRLWKIQKQKEIEKNDFSELKMKQQNFEVCGVKYSVCIEAVLSGHENWVYSVQWVHGTQPMLLSASIDKTVVVWEYDVDCGMWIDKVRVGEVGGNTLGFYGAQCNDKGNQIVAHSHSGALHAWDLKGNGEWKPAVVVTGHSAPVLDISWEPLHGRYLLTTGDDQTTRVLSQWVRECGFKSWHEIARPQIHGYDITCLSMMHSLKFVSGADEKVLRVFEAPKNYLENLKSLTGFELIKTDMNHPEGATVPALGLSNKAVLAGSKCEKESDRSEQYIENMFIPAVLDRPPPETHLLQNTLWPEVRKLYGHVYEIFCVACSKDGNLIASAAKSSKPQHAGIIIWDTNIMQQVDTLHGHTLTVTQMEFSPNGNYLLSVSRDRTWIIHKINKVNSTYEFSIHSKSEKKASHSRIIWSCSWAHDSKLFVTGSRDKKLMIWEVINDTVNRLCVEDCGQPITAVAFSSKLVSMNYIIAYGLENGRINISLFSTSGSLFQTISMFNLNFSHCLAVKRLQWK</sequence>
<evidence type="ECO:0000256" key="9">
    <source>
        <dbReference type="ARBA" id="ARBA00022737"/>
    </source>
</evidence>
<dbReference type="PROSITE" id="PS50294">
    <property type="entry name" value="WD_REPEATS_REGION"/>
    <property type="match status" value="3"/>
</dbReference>
<name>F6Q9C5_CIOIN</name>
<evidence type="ECO:0000256" key="4">
    <source>
        <dbReference type="ARBA" id="ARBA00005881"/>
    </source>
</evidence>
<proteinExistence type="inferred from homology"/>
<evidence type="ECO:0000256" key="11">
    <source>
        <dbReference type="PROSITE-ProRule" id="PRU00221"/>
    </source>
</evidence>
<dbReference type="Pfam" id="PF00400">
    <property type="entry name" value="WD40"/>
    <property type="match status" value="8"/>
</dbReference>
<organism evidence="12 13">
    <name type="scientific">Ciona intestinalis</name>
    <name type="common">Transparent sea squirt</name>
    <name type="synonym">Ascidia intestinalis</name>
    <dbReference type="NCBI Taxonomy" id="7719"/>
    <lineage>
        <taxon>Eukaryota</taxon>
        <taxon>Metazoa</taxon>
        <taxon>Chordata</taxon>
        <taxon>Tunicata</taxon>
        <taxon>Ascidiacea</taxon>
        <taxon>Phlebobranchia</taxon>
        <taxon>Cionidae</taxon>
        <taxon>Ciona</taxon>
    </lineage>
</organism>
<evidence type="ECO:0000256" key="7">
    <source>
        <dbReference type="ARBA" id="ARBA00022574"/>
    </source>
</evidence>
<dbReference type="FunFam" id="2.130.10.10:FF:000400">
    <property type="entry name" value="Elongator acetyltransferase complex subunit 2"/>
    <property type="match status" value="1"/>
</dbReference>
<evidence type="ECO:0000313" key="12">
    <source>
        <dbReference type="Ensembl" id="ENSCINP00000018483.4"/>
    </source>
</evidence>
<dbReference type="HOGENOM" id="CLU_006430_1_0_1"/>
<reference evidence="12" key="4">
    <citation type="submission" date="2025-09" db="UniProtKB">
        <authorList>
            <consortium name="Ensembl"/>
        </authorList>
    </citation>
    <scope>IDENTIFICATION</scope>
</reference>
<evidence type="ECO:0000256" key="6">
    <source>
        <dbReference type="ARBA" id="ARBA00022490"/>
    </source>
</evidence>
<dbReference type="AlphaFoldDB" id="F6Q9C5"/>
<feature type="repeat" description="WD" evidence="11">
    <location>
        <begin position="292"/>
        <end position="325"/>
    </location>
</feature>
<dbReference type="GO" id="GO:0002098">
    <property type="term" value="P:tRNA wobble uridine modification"/>
    <property type="evidence" value="ECO:0007669"/>
    <property type="project" value="InterPro"/>
</dbReference>
<protein>
    <recommendedName>
        <fullName evidence="5">Elongator complex protein 2</fullName>
    </recommendedName>
</protein>
<feature type="repeat" description="WD" evidence="11">
    <location>
        <begin position="221"/>
        <end position="264"/>
    </location>
</feature>
<evidence type="ECO:0000256" key="3">
    <source>
        <dbReference type="ARBA" id="ARBA00005043"/>
    </source>
</evidence>
<accession>F6Q9C5</accession>
<evidence type="ECO:0000256" key="5">
    <source>
        <dbReference type="ARBA" id="ARBA00020267"/>
    </source>
</evidence>
<keyword evidence="8" id="KW-0819">tRNA processing</keyword>
<reference evidence="12" key="2">
    <citation type="journal article" date="2008" name="Genome Biol.">
        <title>Improved genome assembly and evidence-based global gene model set for the chordate Ciona intestinalis: new insight into intron and operon populations.</title>
        <authorList>
            <person name="Satou Y."/>
            <person name="Mineta K."/>
            <person name="Ogasawara M."/>
            <person name="Sasakura Y."/>
            <person name="Shoguchi E."/>
            <person name="Ueno K."/>
            <person name="Yamada L."/>
            <person name="Matsumoto J."/>
            <person name="Wasserscheid J."/>
            <person name="Dewar K."/>
            <person name="Wiley G.B."/>
            <person name="Macmil S.L."/>
            <person name="Roe B.A."/>
            <person name="Zeller R.W."/>
            <person name="Hastings K.E."/>
            <person name="Lemaire P."/>
            <person name="Lindquist E."/>
            <person name="Endo T."/>
            <person name="Hotta K."/>
            <person name="Inaba K."/>
        </authorList>
    </citation>
    <scope>NUCLEOTIDE SEQUENCE [LARGE SCALE GENOMIC DNA]</scope>
    <source>
        <strain evidence="12">wild type</strain>
    </source>
</reference>